<evidence type="ECO:0000256" key="1">
    <source>
        <dbReference type="SAM" id="Phobius"/>
    </source>
</evidence>
<protein>
    <submittedName>
        <fullName evidence="2">Uncharacterized protein</fullName>
    </submittedName>
</protein>
<feature type="transmembrane region" description="Helical" evidence="1">
    <location>
        <begin position="61"/>
        <end position="83"/>
    </location>
</feature>
<organism evidence="2 3">
    <name type="scientific">Candidatus Woykebacteria bacterium RBG_13_40_7b</name>
    <dbReference type="NCBI Taxonomy" id="1802594"/>
    <lineage>
        <taxon>Bacteria</taxon>
        <taxon>Candidatus Woykeibacteriota</taxon>
    </lineage>
</organism>
<comment type="caution">
    <text evidence="2">The sequence shown here is derived from an EMBL/GenBank/DDBJ whole genome shotgun (WGS) entry which is preliminary data.</text>
</comment>
<feature type="transmembrane region" description="Helical" evidence="1">
    <location>
        <begin position="7"/>
        <end position="25"/>
    </location>
</feature>
<name>A0A1G1WAJ4_9BACT</name>
<keyword evidence="1" id="KW-0472">Membrane</keyword>
<evidence type="ECO:0000313" key="3">
    <source>
        <dbReference type="Proteomes" id="UP000177103"/>
    </source>
</evidence>
<evidence type="ECO:0000313" key="2">
    <source>
        <dbReference type="EMBL" id="OGY24699.1"/>
    </source>
</evidence>
<feature type="transmembrane region" description="Helical" evidence="1">
    <location>
        <begin position="103"/>
        <end position="125"/>
    </location>
</feature>
<dbReference type="Proteomes" id="UP000177103">
    <property type="component" value="Unassembled WGS sequence"/>
</dbReference>
<proteinExistence type="predicted"/>
<gene>
    <name evidence="2" type="ORF">A2Y57_00490</name>
</gene>
<dbReference type="AlphaFoldDB" id="A0A1G1WAJ4"/>
<keyword evidence="1" id="KW-0812">Transmembrane</keyword>
<dbReference type="EMBL" id="MHCQ01000017">
    <property type="protein sequence ID" value="OGY24699.1"/>
    <property type="molecule type" value="Genomic_DNA"/>
</dbReference>
<reference evidence="2 3" key="1">
    <citation type="journal article" date="2016" name="Nat. Commun.">
        <title>Thousands of microbial genomes shed light on interconnected biogeochemical processes in an aquifer system.</title>
        <authorList>
            <person name="Anantharaman K."/>
            <person name="Brown C.T."/>
            <person name="Hug L.A."/>
            <person name="Sharon I."/>
            <person name="Castelle C.J."/>
            <person name="Probst A.J."/>
            <person name="Thomas B.C."/>
            <person name="Singh A."/>
            <person name="Wilkins M.J."/>
            <person name="Karaoz U."/>
            <person name="Brodie E.L."/>
            <person name="Williams K.H."/>
            <person name="Hubbard S.S."/>
            <person name="Banfield J.F."/>
        </authorList>
    </citation>
    <scope>NUCLEOTIDE SEQUENCE [LARGE SCALE GENOMIC DNA]</scope>
</reference>
<accession>A0A1G1WAJ4</accession>
<keyword evidence="1" id="KW-1133">Transmembrane helix</keyword>
<sequence length="168" mass="19270">MKLSWKEILAICVLAILATGLSWFIQRDFWECVILDAPCGQAGTLYGWPIPYFFTYRSEEVVGLTSSHVLLIDFILYFFIISVSWKLTRLFKFLYSGFIKLRILVKISLIISLVTVFYAIGLSLWSSQKSLTELKEGVQWCHNLSLKEKCFPFFPTAPRILPSSPGDI</sequence>